<dbReference type="InterPro" id="IPR011990">
    <property type="entry name" value="TPR-like_helical_dom_sf"/>
</dbReference>
<evidence type="ECO:0000313" key="3">
    <source>
        <dbReference type="Proteomes" id="UP001595912"/>
    </source>
</evidence>
<gene>
    <name evidence="2" type="ORF">ACFPIJ_57950</name>
</gene>
<dbReference type="Proteomes" id="UP001595912">
    <property type="component" value="Unassembled WGS sequence"/>
</dbReference>
<feature type="compositionally biased region" description="Basic and acidic residues" evidence="1">
    <location>
        <begin position="110"/>
        <end position="119"/>
    </location>
</feature>
<evidence type="ECO:0000256" key="1">
    <source>
        <dbReference type="SAM" id="MobiDB-lite"/>
    </source>
</evidence>
<sequence length="468" mass="51188">MCAAATELRQQPPTLPAPFWDHFDIRAAAEARHMGKLIAAYRRHPHHGRAIAQDTMAAWAGLTQAQISRLERGRPERHLDRLAFWADLLHMPPALRWFDIPSPTPSLGRPDGDQPHDPTDPNGPTNNHHQIDSQPDTPIFDSIEVIERRRSRAIATNIDEVVLTHIEAEICHIVAVYEQHSPLELAPRIRNLRARALSLLEERQLPRQRERLYAAAARLSGVHGVIAMDVGRFTVASHYGAEAFAFAEAIRQPDVQAWVRAGQSLIAYYSGKYDDALAFARDGLARSPYGPQAVRLAINGQARALARLGDSRGVDVAVEHGLAALPSADSTVSPSLSLDTYCEARGAANAATAYLLLGRHAEAKAHAHHSLAAFDRAELHGPRALSRLDLATAELQRPARDVDLEYACANAVEALTLTADHAFESVTLRASEFLATAKQWSGHAAVRQVTGLLEQRSPRAVSAIPSTP</sequence>
<name>A0ABV9WFF6_9ACTN</name>
<feature type="compositionally biased region" description="Polar residues" evidence="1">
    <location>
        <begin position="122"/>
        <end position="136"/>
    </location>
</feature>
<organism evidence="2 3">
    <name type="scientific">Dactylosporangium cerinum</name>
    <dbReference type="NCBI Taxonomy" id="1434730"/>
    <lineage>
        <taxon>Bacteria</taxon>
        <taxon>Bacillati</taxon>
        <taxon>Actinomycetota</taxon>
        <taxon>Actinomycetes</taxon>
        <taxon>Micromonosporales</taxon>
        <taxon>Micromonosporaceae</taxon>
        <taxon>Dactylosporangium</taxon>
    </lineage>
</organism>
<proteinExistence type="predicted"/>
<dbReference type="SUPFAM" id="SSF47413">
    <property type="entry name" value="lambda repressor-like DNA-binding domains"/>
    <property type="match status" value="1"/>
</dbReference>
<evidence type="ECO:0000313" key="2">
    <source>
        <dbReference type="EMBL" id="MFC5007482.1"/>
    </source>
</evidence>
<comment type="caution">
    <text evidence="2">The sequence shown here is derived from an EMBL/GenBank/DDBJ whole genome shotgun (WGS) entry which is preliminary data.</text>
</comment>
<dbReference type="InterPro" id="IPR010982">
    <property type="entry name" value="Lambda_DNA-bd_dom_sf"/>
</dbReference>
<accession>A0ABV9WFF6</accession>
<dbReference type="RefSeq" id="WP_380128124.1">
    <property type="nucleotide sequence ID" value="NZ_JBHSIU010000126.1"/>
</dbReference>
<keyword evidence="3" id="KW-1185">Reference proteome</keyword>
<dbReference type="CDD" id="cd00093">
    <property type="entry name" value="HTH_XRE"/>
    <property type="match status" value="1"/>
</dbReference>
<dbReference type="Gene3D" id="1.25.40.10">
    <property type="entry name" value="Tetratricopeptide repeat domain"/>
    <property type="match status" value="1"/>
</dbReference>
<reference evidence="3" key="1">
    <citation type="journal article" date="2019" name="Int. J. Syst. Evol. Microbiol.">
        <title>The Global Catalogue of Microorganisms (GCM) 10K type strain sequencing project: providing services to taxonomists for standard genome sequencing and annotation.</title>
        <authorList>
            <consortium name="The Broad Institute Genomics Platform"/>
            <consortium name="The Broad Institute Genome Sequencing Center for Infectious Disease"/>
            <person name="Wu L."/>
            <person name="Ma J."/>
        </authorList>
    </citation>
    <scope>NUCLEOTIDE SEQUENCE [LARGE SCALE GENOMIC DNA]</scope>
    <source>
        <strain evidence="3">CGMCC 4.7152</strain>
    </source>
</reference>
<feature type="region of interest" description="Disordered" evidence="1">
    <location>
        <begin position="100"/>
        <end position="138"/>
    </location>
</feature>
<protein>
    <submittedName>
        <fullName evidence="2">Helix-turn-helix domain-containing protein</fullName>
    </submittedName>
</protein>
<dbReference type="EMBL" id="JBHSIU010000126">
    <property type="protein sequence ID" value="MFC5007482.1"/>
    <property type="molecule type" value="Genomic_DNA"/>
</dbReference>
<dbReference type="InterPro" id="IPR001387">
    <property type="entry name" value="Cro/C1-type_HTH"/>
</dbReference>
<dbReference type="Gene3D" id="1.10.260.40">
    <property type="entry name" value="lambda repressor-like DNA-binding domains"/>
    <property type="match status" value="1"/>
</dbReference>